<dbReference type="AlphaFoldDB" id="C9Y4D1"/>
<proteinExistence type="predicted"/>
<gene>
    <name evidence="1" type="ordered locus">Ctu_21370</name>
</gene>
<protein>
    <submittedName>
        <fullName evidence="1">Uncharacterized protein</fullName>
    </submittedName>
</protein>
<reference evidence="2" key="2">
    <citation type="journal article" date="2011" name="J. Bacteriol.">
        <title>Complete genome sequence of Cronobacter turicensis LMG 23827, a food-borne pathogen causing deaths in neonates.</title>
        <authorList>
            <person name="Stephan R."/>
            <person name="Lehner A."/>
            <person name="Tischler P."/>
            <person name="Rattei T."/>
        </authorList>
    </citation>
    <scope>NUCLEOTIDE SEQUENCE [LARGE SCALE GENOMIC DNA]</scope>
    <source>
        <strain evidence="2">DSM 18703 / CCUG 55852 / LMG 23827 / z3032</strain>
    </source>
</reference>
<sequence length="76" mass="8595">MRSAYPRYVRRQQMLKVSRSVAERAKAINPRIQSELVASSGHAPLMDEAARFNAQPEEFADNAVARVSRAHLRKAM</sequence>
<dbReference type="Proteomes" id="UP000002069">
    <property type="component" value="Chromosome"/>
</dbReference>
<organism evidence="1 2">
    <name type="scientific">Cronobacter turicensis (strain DSM 18703 / CCUG 55852 / LMG 23827 / z3032)</name>
    <dbReference type="NCBI Taxonomy" id="693216"/>
    <lineage>
        <taxon>Bacteria</taxon>
        <taxon>Pseudomonadati</taxon>
        <taxon>Pseudomonadota</taxon>
        <taxon>Gammaproteobacteria</taxon>
        <taxon>Enterobacterales</taxon>
        <taxon>Enterobacteriaceae</taxon>
        <taxon>Cronobacter</taxon>
    </lineage>
</organism>
<reference evidence="1 2" key="1">
    <citation type="journal article" date="2010" name="J. Bacteriol.">
        <title>Complete Genome Sequence of Cronobacter turicensis LMG 23827, a foodborne pathogen causing deaths in neonates.</title>
        <authorList>
            <person name="Stephan R."/>
            <person name="Lehner A."/>
            <person name="Tischler P."/>
            <person name="Rattei T."/>
        </authorList>
    </citation>
    <scope>NUCLEOTIDE SEQUENCE [LARGE SCALE GENOMIC DNA]</scope>
    <source>
        <strain evidence="2">DSM 18703 / CCUG 55852 / LMG 23827 / z3032</strain>
    </source>
</reference>
<evidence type="ECO:0000313" key="2">
    <source>
        <dbReference type="Proteomes" id="UP000002069"/>
    </source>
</evidence>
<name>C9Y4D1_CROTZ</name>
<keyword evidence="2" id="KW-1185">Reference proteome</keyword>
<dbReference type="KEGG" id="ctu:CTU_21370"/>
<dbReference type="EMBL" id="FN543093">
    <property type="protein sequence ID" value="CBA30882.1"/>
    <property type="molecule type" value="Genomic_DNA"/>
</dbReference>
<evidence type="ECO:0000313" key="1">
    <source>
        <dbReference type="EMBL" id="CBA30882.1"/>
    </source>
</evidence>
<dbReference type="PATRIC" id="fig|693216.3.peg.2019"/>
<accession>C9Y4D1</accession>
<dbReference type="HOGENOM" id="CLU_2652481_0_0_6"/>